<feature type="compositionally biased region" description="Basic residues" evidence="1">
    <location>
        <begin position="210"/>
        <end position="224"/>
    </location>
</feature>
<dbReference type="Proteomes" id="UP000014480">
    <property type="component" value="Unassembled WGS sequence"/>
</dbReference>
<evidence type="ECO:0000313" key="2">
    <source>
        <dbReference type="EMBL" id="TDZ26921.1"/>
    </source>
</evidence>
<feature type="region of interest" description="Disordered" evidence="1">
    <location>
        <begin position="130"/>
        <end position="197"/>
    </location>
</feature>
<feature type="compositionally biased region" description="Basic and acidic residues" evidence="1">
    <location>
        <begin position="271"/>
        <end position="289"/>
    </location>
</feature>
<dbReference type="AlphaFoldDB" id="A0A484G9Q1"/>
<feature type="compositionally biased region" description="Basic and acidic residues" evidence="1">
    <location>
        <begin position="320"/>
        <end position="337"/>
    </location>
</feature>
<accession>A0A484G9Q1</accession>
<dbReference type="OrthoDB" id="3648773at2759"/>
<feature type="region of interest" description="Disordered" evidence="1">
    <location>
        <begin position="1"/>
        <end position="49"/>
    </location>
</feature>
<feature type="region of interest" description="Disordered" evidence="1">
    <location>
        <begin position="73"/>
        <end position="118"/>
    </location>
</feature>
<keyword evidence="3" id="KW-1185">Reference proteome</keyword>
<evidence type="ECO:0000313" key="3">
    <source>
        <dbReference type="Proteomes" id="UP000014480"/>
    </source>
</evidence>
<name>A0A484G9Q1_COLOR</name>
<proteinExistence type="predicted"/>
<reference evidence="3" key="1">
    <citation type="journal article" date="2013" name="New Phytol.">
        <title>Comparative genomic and transcriptomic analyses reveal the hemibiotrophic stage shift of Colletotrichum fungi.</title>
        <authorList>
            <person name="Gan P."/>
            <person name="Ikeda K."/>
            <person name="Irieda H."/>
            <person name="Narusaka M."/>
            <person name="O'Connell R.J."/>
            <person name="Narusaka Y."/>
            <person name="Takano Y."/>
            <person name="Kubo Y."/>
            <person name="Shirasu K."/>
        </authorList>
    </citation>
    <scope>NUCLEOTIDE SEQUENCE [LARGE SCALE GENOMIC DNA]</scope>
    <source>
        <strain evidence="3">104-T / ATCC 96160 / CBS 514.97 / LARS 414 / MAFF 240422</strain>
    </source>
</reference>
<feature type="compositionally biased region" description="Basic and acidic residues" evidence="1">
    <location>
        <begin position="252"/>
        <end position="261"/>
    </location>
</feature>
<reference evidence="3" key="2">
    <citation type="journal article" date="2019" name="Mol. Plant Microbe Interact.">
        <title>Genome sequence resources for four phytopathogenic fungi from the Colletotrichum orbiculare species complex.</title>
        <authorList>
            <person name="Gan P."/>
            <person name="Tsushima A."/>
            <person name="Narusaka M."/>
            <person name="Narusaka Y."/>
            <person name="Takano Y."/>
            <person name="Kubo Y."/>
            <person name="Shirasu K."/>
        </authorList>
    </citation>
    <scope>GENOME REANNOTATION</scope>
    <source>
        <strain evidence="3">104-T / ATCC 96160 / CBS 514.97 / LARS 414 / MAFF 240422</strain>
    </source>
</reference>
<feature type="compositionally biased region" description="Basic and acidic residues" evidence="1">
    <location>
        <begin position="130"/>
        <end position="153"/>
    </location>
</feature>
<protein>
    <submittedName>
        <fullName evidence="2">Uncharacterized protein</fullName>
    </submittedName>
</protein>
<dbReference type="STRING" id="1213857.A0A484G9Q1"/>
<dbReference type="EMBL" id="AMCV02000001">
    <property type="protein sequence ID" value="TDZ26921.1"/>
    <property type="molecule type" value="Genomic_DNA"/>
</dbReference>
<evidence type="ECO:0000256" key="1">
    <source>
        <dbReference type="SAM" id="MobiDB-lite"/>
    </source>
</evidence>
<feature type="compositionally biased region" description="Polar residues" evidence="1">
    <location>
        <begin position="31"/>
        <end position="42"/>
    </location>
</feature>
<feature type="region of interest" description="Disordered" evidence="1">
    <location>
        <begin position="210"/>
        <end position="406"/>
    </location>
</feature>
<feature type="compositionally biased region" description="Polar residues" evidence="1">
    <location>
        <begin position="169"/>
        <end position="197"/>
    </location>
</feature>
<gene>
    <name evidence="2" type="ORF">Cob_v000757</name>
</gene>
<feature type="compositionally biased region" description="Polar residues" evidence="1">
    <location>
        <begin position="226"/>
        <end position="251"/>
    </location>
</feature>
<organism evidence="2 3">
    <name type="scientific">Colletotrichum orbiculare (strain 104-T / ATCC 96160 / CBS 514.97 / LARS 414 / MAFF 240422)</name>
    <name type="common">Cucumber anthracnose fungus</name>
    <name type="synonym">Colletotrichum lagenarium</name>
    <dbReference type="NCBI Taxonomy" id="1213857"/>
    <lineage>
        <taxon>Eukaryota</taxon>
        <taxon>Fungi</taxon>
        <taxon>Dikarya</taxon>
        <taxon>Ascomycota</taxon>
        <taxon>Pezizomycotina</taxon>
        <taxon>Sordariomycetes</taxon>
        <taxon>Hypocreomycetidae</taxon>
        <taxon>Glomerellales</taxon>
        <taxon>Glomerellaceae</taxon>
        <taxon>Colletotrichum</taxon>
        <taxon>Colletotrichum orbiculare species complex</taxon>
    </lineage>
</organism>
<sequence>MAYAVPPESGQRGISDRRSGTDPSLGDPVVNPTNSNTSSTIPYTDFESRRHTERLSFGSALRVVIPEECLRTSSDSWDEAEPPLPFSAQSLGPMSPSSEQALVTSLQRSPSRSVRMPGIMQTFEEAVVEEVRTTREPTEVSQPIEEHMEAHGRKETKRSSYFRFKSKHNSATSDMSDPQQSRDGPGQTSVVSPSTRLSWLTFREAQHSPKLRTKWFTRSVKHRSGPTGSNSSSATSVQGTEAGTASSISSHNDGHLYRLSEDPLTPYPAGEARRVRTPPLHEDTADGKPRGFFGDVVAPGGGGDTWNPKQPHNVNAAMGKYRDHKGDKPREWWEAKKRVQAKKSSAPRNFRFDIPEHLPSSPMCPANPKHSSGGKGLCVYHGRKRKSSLSIEQSAEASHASLDDDA</sequence>
<feature type="compositionally biased region" description="Polar residues" evidence="1">
    <location>
        <begin position="87"/>
        <end position="112"/>
    </location>
</feature>
<comment type="caution">
    <text evidence="2">The sequence shown here is derived from an EMBL/GenBank/DDBJ whole genome shotgun (WGS) entry which is preliminary data.</text>
</comment>